<evidence type="ECO:0000313" key="4">
    <source>
        <dbReference type="Proteomes" id="UP000004710"/>
    </source>
</evidence>
<evidence type="ECO:0000313" key="3">
    <source>
        <dbReference type="EMBL" id="EGI13140.1"/>
    </source>
</evidence>
<reference evidence="3 4" key="1">
    <citation type="submission" date="2010-01" db="EMBL/GenBank/DDBJ databases">
        <title>The Genome Sequence of Escherichia coli M605.</title>
        <authorList>
            <consortium name="The Broad Institute Genome Sequencing Platform"/>
            <consortium name="The Broad Institute Genome Sequencing Center for Infectious Disease"/>
            <person name="Feldgarden M."/>
            <person name="Gordon D.M."/>
            <person name="Johnson J.R."/>
            <person name="Johnston B.D."/>
            <person name="Young S."/>
            <person name="Zeng Q."/>
            <person name="Koehrsen M."/>
            <person name="Alvarado L."/>
            <person name="Berlin A.M."/>
            <person name="Borenstein D."/>
            <person name="Chapman S.B."/>
            <person name="Chen Z."/>
            <person name="Engels R."/>
            <person name="Freedman E."/>
            <person name="Gellesch M."/>
            <person name="Goldberg J."/>
            <person name="Griggs A."/>
            <person name="Gujja S."/>
            <person name="Heilman E.R."/>
            <person name="Heiman D.I."/>
            <person name="Hepburn T.A."/>
            <person name="Howarth C."/>
            <person name="Jen D."/>
            <person name="Larson L."/>
            <person name="Lewis B."/>
            <person name="Mehta T."/>
            <person name="Park D."/>
            <person name="Pearson M."/>
            <person name="Richards J."/>
            <person name="Roberts A."/>
            <person name="Saif S."/>
            <person name="Shea T.D."/>
            <person name="Shenoy N."/>
            <person name="Sisk P."/>
            <person name="Stolte C."/>
            <person name="Sykes S.N."/>
            <person name="Walk T."/>
            <person name="White J."/>
            <person name="Yandava C."/>
            <person name="Haas B."/>
            <person name="Henn M.R."/>
            <person name="Nusbaum C."/>
            <person name="Birren B."/>
        </authorList>
    </citation>
    <scope>NUCLEOTIDE SEQUENCE [LARGE SCALE GENOMIC DNA]</scope>
    <source>
        <strain evidence="3 4">M605</strain>
    </source>
</reference>
<feature type="compositionally biased region" description="Polar residues" evidence="1">
    <location>
        <begin position="92"/>
        <end position="107"/>
    </location>
</feature>
<dbReference type="InterPro" id="IPR003343">
    <property type="entry name" value="Big_2"/>
</dbReference>
<organism evidence="3 4">
    <name type="scientific">Escherichia coli M605</name>
    <dbReference type="NCBI Taxonomy" id="656417"/>
    <lineage>
        <taxon>Bacteria</taxon>
        <taxon>Pseudomonadati</taxon>
        <taxon>Pseudomonadota</taxon>
        <taxon>Gammaproteobacteria</taxon>
        <taxon>Enterobacterales</taxon>
        <taxon>Enterobacteriaceae</taxon>
        <taxon>Escherichia</taxon>
    </lineage>
</organism>
<dbReference type="Pfam" id="PF16461">
    <property type="entry name" value="Phage_TTP_12"/>
    <property type="match status" value="1"/>
</dbReference>
<dbReference type="Gene3D" id="2.60.40.1080">
    <property type="match status" value="1"/>
</dbReference>
<evidence type="ECO:0000259" key="2">
    <source>
        <dbReference type="SMART" id="SM00635"/>
    </source>
</evidence>
<dbReference type="InterPro" id="IPR008964">
    <property type="entry name" value="Invasin/intimin_cell_adhesion"/>
</dbReference>
<proteinExistence type="predicted"/>
<dbReference type="Pfam" id="PF02368">
    <property type="entry name" value="Big_2"/>
    <property type="match status" value="1"/>
</dbReference>
<dbReference type="Gene3D" id="4.10.410.40">
    <property type="match status" value="1"/>
</dbReference>
<dbReference type="HOGENOM" id="CLU_094897_0_0_6"/>
<evidence type="ECO:0000256" key="1">
    <source>
        <dbReference type="SAM" id="MobiDB-lite"/>
    </source>
</evidence>
<gene>
    <name evidence="3" type="ORF">ECIG_04487</name>
</gene>
<dbReference type="EMBL" id="GL883931">
    <property type="protein sequence ID" value="EGI13140.1"/>
    <property type="molecule type" value="Genomic_DNA"/>
</dbReference>
<feature type="compositionally biased region" description="Acidic residues" evidence="1">
    <location>
        <begin position="77"/>
        <end position="89"/>
    </location>
</feature>
<dbReference type="SMART" id="SM00635">
    <property type="entry name" value="BID_2"/>
    <property type="match status" value="1"/>
</dbReference>
<dbReference type="AlphaFoldDB" id="F4T763"/>
<feature type="domain" description="BIG2" evidence="2">
    <location>
        <begin position="185"/>
        <end position="265"/>
    </location>
</feature>
<dbReference type="Proteomes" id="UP000004710">
    <property type="component" value="Unassembled WGS sequence"/>
</dbReference>
<accession>F4T763</accession>
<protein>
    <submittedName>
        <fullName evidence="3">Putative tail component of prophage</fullName>
    </submittedName>
</protein>
<dbReference type="SUPFAM" id="SSF49373">
    <property type="entry name" value="Invasin/intimin cell-adhesion fragments"/>
    <property type="match status" value="1"/>
</dbReference>
<dbReference type="InterPro" id="IPR032494">
    <property type="entry name" value="Phage_TTP_N"/>
</dbReference>
<name>F4T763_ECOLX</name>
<sequence>MIMRWPPGRWRKSRIRSPTQLKEVAMTTPNPLEKMKGAGTTLWLYTGNGDAYSNPLSDADWLRLAMVKDLQPGEMTADAEDDDYLDDENADWKSTTQGQKSVGDTSATLAWRPGDSGQKKLVQLFDSGEVCAFRIRYPNGTVDVFRGWVSSLGKTIAAKDVMTRTVKISGVGRPYLAEESTETVRVTGLTVAPASVSIREGATATLTFTVKPEDAGDKNIRVLSTDPQTATVTLSGPVATVKGVRQGSATVVGMTSDGDLVAAAVVTVSAAG</sequence>
<feature type="region of interest" description="Disordered" evidence="1">
    <location>
        <begin position="77"/>
        <end position="107"/>
    </location>
</feature>